<dbReference type="EC" id="1.1.1.133" evidence="3 6"/>
<dbReference type="GO" id="GO:0008831">
    <property type="term" value="F:dTDP-4-dehydrorhamnose reductase activity"/>
    <property type="evidence" value="ECO:0007669"/>
    <property type="project" value="UniProtKB-EC"/>
</dbReference>
<evidence type="ECO:0000256" key="5">
    <source>
        <dbReference type="ARBA" id="ARBA00048200"/>
    </source>
</evidence>
<evidence type="ECO:0000256" key="1">
    <source>
        <dbReference type="ARBA" id="ARBA00004781"/>
    </source>
</evidence>
<proteinExistence type="inferred from homology"/>
<dbReference type="Gene3D" id="3.40.50.720">
    <property type="entry name" value="NAD(P)-binding Rossmann-like Domain"/>
    <property type="match status" value="1"/>
</dbReference>
<dbReference type="Pfam" id="PF04321">
    <property type="entry name" value="RmlD_sub_bind"/>
    <property type="match status" value="1"/>
</dbReference>
<dbReference type="GO" id="GO:0019305">
    <property type="term" value="P:dTDP-rhamnose biosynthetic process"/>
    <property type="evidence" value="ECO:0007669"/>
    <property type="project" value="UniProtKB-UniPathway"/>
</dbReference>
<comment type="similarity">
    <text evidence="2 6">Belongs to the dTDP-4-dehydrorhamnose reductase family.</text>
</comment>
<accession>A0A6S7C4D8</accession>
<evidence type="ECO:0000256" key="2">
    <source>
        <dbReference type="ARBA" id="ARBA00010944"/>
    </source>
</evidence>
<dbReference type="CDD" id="cd05254">
    <property type="entry name" value="dTDP_HR_like_SDR_e"/>
    <property type="match status" value="1"/>
</dbReference>
<feature type="domain" description="RmlD-like substrate binding" evidence="7">
    <location>
        <begin position="1"/>
        <end position="294"/>
    </location>
</feature>
<dbReference type="Proteomes" id="UP000494115">
    <property type="component" value="Unassembled WGS sequence"/>
</dbReference>
<evidence type="ECO:0000256" key="6">
    <source>
        <dbReference type="RuleBase" id="RU364082"/>
    </source>
</evidence>
<gene>
    <name evidence="8" type="primary">rmlD_1</name>
    <name evidence="8" type="ORF">LMG28138_01135</name>
</gene>
<dbReference type="EMBL" id="CADIKM010000003">
    <property type="protein sequence ID" value="CAB3780878.1"/>
    <property type="molecule type" value="Genomic_DNA"/>
</dbReference>
<dbReference type="AlphaFoldDB" id="A0A6S7C4D8"/>
<evidence type="ECO:0000256" key="4">
    <source>
        <dbReference type="ARBA" id="ARBA00017099"/>
    </source>
</evidence>
<evidence type="ECO:0000313" key="8">
    <source>
        <dbReference type="EMBL" id="CAB3780878.1"/>
    </source>
</evidence>
<dbReference type="InterPro" id="IPR005913">
    <property type="entry name" value="dTDP_dehydrorham_reduct"/>
</dbReference>
<dbReference type="SUPFAM" id="SSF51735">
    <property type="entry name" value="NAD(P)-binding Rossmann-fold domains"/>
    <property type="match status" value="1"/>
</dbReference>
<comment type="cofactor">
    <cofactor evidence="6">
        <name>Mg(2+)</name>
        <dbReference type="ChEBI" id="CHEBI:18420"/>
    </cofactor>
    <text evidence="6">Binds 1 Mg(2+) ion per monomer.</text>
</comment>
<dbReference type="PANTHER" id="PTHR10491">
    <property type="entry name" value="DTDP-4-DEHYDRORHAMNOSE REDUCTASE"/>
    <property type="match status" value="1"/>
</dbReference>
<dbReference type="GO" id="GO:0005829">
    <property type="term" value="C:cytosol"/>
    <property type="evidence" value="ECO:0007669"/>
    <property type="project" value="TreeGrafter"/>
</dbReference>
<sequence length="302" mass="32980">MKIVVVGRNGQIGWELRRSLLCLGEVVALDRSVIDMSRPKTIAPALEQHRPDVIVNASAYTAVDQAESEEALATVVNGTAVGELAQVARRLGALLIHYSTDYVFDGRSSEPYREAMSTAPVNAYGRSKLAGEQAIAQAGGDWLVFRTAWVYGSRARNFARTIANAALERDMLRVVADQFGTPTAARTLADVTAHVVRLAGLERRAGTFESGVFHLTARGRTSWHGFAEKVVAYARTHRGDDVRTTVVTPISASEFAAPAARPTYSALDCSRFDARFGVARPQWEVPLELVMEEMWVGSYARP</sequence>
<dbReference type="NCBIfam" id="TIGR01214">
    <property type="entry name" value="rmlD"/>
    <property type="match status" value="1"/>
</dbReference>
<dbReference type="InterPro" id="IPR029903">
    <property type="entry name" value="RmlD-like-bd"/>
</dbReference>
<dbReference type="UniPathway" id="UPA00124"/>
<reference evidence="8 9" key="1">
    <citation type="submission" date="2020-04" db="EMBL/GenBank/DDBJ databases">
        <authorList>
            <person name="De Canck E."/>
        </authorList>
    </citation>
    <scope>NUCLEOTIDE SEQUENCE [LARGE SCALE GENOMIC DNA]</scope>
    <source>
        <strain evidence="8 9">LMG 28138</strain>
    </source>
</reference>
<dbReference type="InterPro" id="IPR036291">
    <property type="entry name" value="NAD(P)-bd_dom_sf"/>
</dbReference>
<evidence type="ECO:0000256" key="3">
    <source>
        <dbReference type="ARBA" id="ARBA00012929"/>
    </source>
</evidence>
<comment type="function">
    <text evidence="6">Catalyzes the reduction of dTDP-6-deoxy-L-lyxo-4-hexulose to yield dTDP-L-rhamnose.</text>
</comment>
<dbReference type="Gene3D" id="3.90.25.10">
    <property type="entry name" value="UDP-galactose 4-epimerase, domain 1"/>
    <property type="match status" value="1"/>
</dbReference>
<evidence type="ECO:0000313" key="9">
    <source>
        <dbReference type="Proteomes" id="UP000494115"/>
    </source>
</evidence>
<keyword evidence="6 8" id="KW-0560">Oxidoreductase</keyword>
<dbReference type="RefSeq" id="WP_175103640.1">
    <property type="nucleotide sequence ID" value="NZ_CADIKM010000003.1"/>
</dbReference>
<comment type="catalytic activity">
    <reaction evidence="5 6">
        <text>dTDP-beta-L-rhamnose + NADP(+) = dTDP-4-dehydro-beta-L-rhamnose + NADPH + H(+)</text>
        <dbReference type="Rhea" id="RHEA:21796"/>
        <dbReference type="ChEBI" id="CHEBI:15378"/>
        <dbReference type="ChEBI" id="CHEBI:57510"/>
        <dbReference type="ChEBI" id="CHEBI:57783"/>
        <dbReference type="ChEBI" id="CHEBI:58349"/>
        <dbReference type="ChEBI" id="CHEBI:62830"/>
        <dbReference type="EC" id="1.1.1.133"/>
    </reaction>
</comment>
<keyword evidence="6" id="KW-0521">NADP</keyword>
<organism evidence="8 9">
    <name type="scientific">Pararobbsia alpina</name>
    <dbReference type="NCBI Taxonomy" id="621374"/>
    <lineage>
        <taxon>Bacteria</taxon>
        <taxon>Pseudomonadati</taxon>
        <taxon>Pseudomonadota</taxon>
        <taxon>Betaproteobacteria</taxon>
        <taxon>Burkholderiales</taxon>
        <taxon>Burkholderiaceae</taxon>
        <taxon>Pararobbsia</taxon>
    </lineage>
</organism>
<keyword evidence="9" id="KW-1185">Reference proteome</keyword>
<name>A0A6S7C4D8_9BURK</name>
<comment type="pathway">
    <text evidence="1 6">Carbohydrate biosynthesis; dTDP-L-rhamnose biosynthesis.</text>
</comment>
<protein>
    <recommendedName>
        <fullName evidence="4 6">dTDP-4-dehydrorhamnose reductase</fullName>
        <ecNumber evidence="3 6">1.1.1.133</ecNumber>
    </recommendedName>
</protein>
<evidence type="ECO:0000259" key="7">
    <source>
        <dbReference type="Pfam" id="PF04321"/>
    </source>
</evidence>
<dbReference type="PANTHER" id="PTHR10491:SF4">
    <property type="entry name" value="METHIONINE ADENOSYLTRANSFERASE 2 SUBUNIT BETA"/>
    <property type="match status" value="1"/>
</dbReference>